<dbReference type="RefSeq" id="WP_275844083.1">
    <property type="nucleotide sequence ID" value="NZ_CP135996.1"/>
</dbReference>
<dbReference type="SUPFAM" id="SSF49373">
    <property type="entry name" value="Invasin/intimin cell-adhesion fragments"/>
    <property type="match status" value="1"/>
</dbReference>
<dbReference type="InterPro" id="IPR008964">
    <property type="entry name" value="Invasin/intimin_cell_adhesion"/>
</dbReference>
<organism evidence="2 3">
    <name type="scientific">Caproicibacterium argilliputei</name>
    <dbReference type="NCBI Taxonomy" id="3030016"/>
    <lineage>
        <taxon>Bacteria</taxon>
        <taxon>Bacillati</taxon>
        <taxon>Bacillota</taxon>
        <taxon>Clostridia</taxon>
        <taxon>Eubacteriales</taxon>
        <taxon>Oscillospiraceae</taxon>
        <taxon>Caproicibacterium</taxon>
    </lineage>
</organism>
<accession>A0AA97DAG0</accession>
<evidence type="ECO:0000313" key="2">
    <source>
        <dbReference type="EMBL" id="WOC32020.1"/>
    </source>
</evidence>
<protein>
    <recommendedName>
        <fullName evidence="4">BIG2 domain-containing protein</fullName>
    </recommendedName>
</protein>
<gene>
    <name evidence="2" type="ORF">PXC00_12620</name>
</gene>
<feature type="chain" id="PRO_5041689746" description="BIG2 domain-containing protein" evidence="1">
    <location>
        <begin position="32"/>
        <end position="914"/>
    </location>
</feature>
<reference evidence="3" key="3">
    <citation type="submission" date="2024-06" db="EMBL/GenBank/DDBJ databases">
        <authorList>
            <person name="Zeng C."/>
        </authorList>
    </citation>
    <scope>NUCLEOTIDE SEQUENCE [LARGE SCALE GENOMIC DNA]</scope>
    <source>
        <strain evidence="3">ZCY20-5</strain>
    </source>
</reference>
<keyword evidence="3" id="KW-1185">Reference proteome</keyword>
<evidence type="ECO:0000256" key="1">
    <source>
        <dbReference type="SAM" id="SignalP"/>
    </source>
</evidence>
<dbReference type="AlphaFoldDB" id="A0AA97DAG0"/>
<reference evidence="3" key="2">
    <citation type="submission" date="2024-06" db="EMBL/GenBank/DDBJ databases">
        <title>Caproicibacterium argilliputei sp. nov, a novel caproic acid producing anaerobic bacterium isolated from pit mud.</title>
        <authorList>
            <person name="Zeng C."/>
        </authorList>
    </citation>
    <scope>NUCLEOTIDE SEQUENCE [LARGE SCALE GENOMIC DNA]</scope>
    <source>
        <strain evidence="3">ZCY20-5</strain>
    </source>
</reference>
<name>A0AA97DAG0_9FIRM</name>
<keyword evidence="1" id="KW-0732">Signal</keyword>
<proteinExistence type="predicted"/>
<feature type="signal peptide" evidence="1">
    <location>
        <begin position="1"/>
        <end position="31"/>
    </location>
</feature>
<dbReference type="EMBL" id="CP135996">
    <property type="protein sequence ID" value="WOC32020.1"/>
    <property type="molecule type" value="Genomic_DNA"/>
</dbReference>
<sequence length="914" mass="93595">MNKKMSRIAAIALSAAMVTSAFAMSTSSAFAATTPTISTTAQDIAAVYDSTAGAANTFTLPTKIVDGATINIGDNKESVDVNANQNANDKYNWVSSDNNVATVNNTTGEVKLGKANKKVTFTAYGTADFGKIETGKHNQTAQYKATSVKMTVNVYVYANNAALVLPTDATMTAGTYVDSDVTASFNQTKEFGVYTVKAGSDAQATYEAASGYDFATGNSNIPLVDPADTQKTVTTVSNAAAVTVAAQPASAVKTGATTITAYVHGDKDATAVPATLTVDNTYTLSADAEFNGVRSFGQETATNNVTADDDYNLTNVAVKLNSHKLTVDEDALVGAVSGAGDVALQDGTVASITGATNVTTDVDNATTRTTAPTVKVGDITGATAVTATGSVDPVNGKYGTISLGNISTKNLTVVTTQDADEAAQGLVTIGNVTASGAVSVTTTSDAKTLTLGTISGTQGAFADCPFDASFALTAGKFTTGDLKNIGRVTVNAGAELTTGAIATGTVGTASDACGDNSADTSIVKVNGKLNAKSIYTQASPDGTGTIIIPANSFTIAANGQINTHLNLTVTNATVGSVLYTTNYASSGAFNMPGFTTVESANVGKNVYNYVVKAAELQGILLDNADVAIGDGSSATLKASTVPNLSLPTGVSVKWTASKDSVSLTPSADSLSCAVKSTGYTAANINGSNNVVVTATLVNKDGTVYKPFGTTLSSQDAQITLTAEQAPVLTTKVQNLGDTEAKAVTADTVVKMTQSTYATVDFSADKAGITAADLKYGTGNGKVAETGTYDPWNGTAGKYYIYANGKVGDKVGVYANGQKIFQVEIVDRPFTSDTTVDFAMKAGSKYQFKITPNADTTIKDFAFNTANDAALSTWGFTKNADGTVTATIKANKAGKYGVYCDINGVKYKVFAVTVK</sequence>
<dbReference type="KEGG" id="carl:PXC00_12620"/>
<evidence type="ECO:0000313" key="3">
    <source>
        <dbReference type="Proteomes" id="UP001300604"/>
    </source>
</evidence>
<evidence type="ECO:0008006" key="4">
    <source>
        <dbReference type="Google" id="ProtNLM"/>
    </source>
</evidence>
<dbReference type="Proteomes" id="UP001300604">
    <property type="component" value="Chromosome"/>
</dbReference>
<reference evidence="2 3" key="1">
    <citation type="submission" date="2024-06" db="EMBL/GenBank/DDBJ databases">
        <title>Caproicibacterium argilliputei sp. nov, a novel caproic acid producing anaerobic bacterium isolated from pit mud.</title>
        <authorList>
            <person name="Xia S."/>
        </authorList>
    </citation>
    <scope>NUCLEOTIDE SEQUENCE [LARGE SCALE GENOMIC DNA]</scope>
    <source>
        <strain evidence="2 3">ZCY20-5</strain>
    </source>
</reference>